<evidence type="ECO:0000313" key="1">
    <source>
        <dbReference type="EMBL" id="PON48165.1"/>
    </source>
</evidence>
<accession>A0A2P5BH98</accession>
<keyword evidence="2" id="KW-1185">Reference proteome</keyword>
<organism evidence="1 2">
    <name type="scientific">Parasponia andersonii</name>
    <name type="common">Sponia andersonii</name>
    <dbReference type="NCBI Taxonomy" id="3476"/>
    <lineage>
        <taxon>Eukaryota</taxon>
        <taxon>Viridiplantae</taxon>
        <taxon>Streptophyta</taxon>
        <taxon>Embryophyta</taxon>
        <taxon>Tracheophyta</taxon>
        <taxon>Spermatophyta</taxon>
        <taxon>Magnoliopsida</taxon>
        <taxon>eudicotyledons</taxon>
        <taxon>Gunneridae</taxon>
        <taxon>Pentapetalae</taxon>
        <taxon>rosids</taxon>
        <taxon>fabids</taxon>
        <taxon>Rosales</taxon>
        <taxon>Cannabaceae</taxon>
        <taxon>Parasponia</taxon>
    </lineage>
</organism>
<dbReference type="Proteomes" id="UP000237105">
    <property type="component" value="Unassembled WGS sequence"/>
</dbReference>
<evidence type="ECO:0000313" key="2">
    <source>
        <dbReference type="Proteomes" id="UP000237105"/>
    </source>
</evidence>
<comment type="caution">
    <text evidence="1">The sequence shown here is derived from an EMBL/GenBank/DDBJ whole genome shotgun (WGS) entry which is preliminary data.</text>
</comment>
<gene>
    <name evidence="1" type="ORF">PanWU01x14_239530</name>
</gene>
<protein>
    <submittedName>
        <fullName evidence="1">Uncharacterized protein</fullName>
    </submittedName>
</protein>
<proteinExistence type="predicted"/>
<dbReference type="EMBL" id="JXTB01000281">
    <property type="protein sequence ID" value="PON48165.1"/>
    <property type="molecule type" value="Genomic_DNA"/>
</dbReference>
<reference evidence="2" key="1">
    <citation type="submission" date="2016-06" db="EMBL/GenBank/DDBJ databases">
        <title>Parallel loss of symbiosis genes in relatives of nitrogen-fixing non-legume Parasponia.</title>
        <authorList>
            <person name="Van Velzen R."/>
            <person name="Holmer R."/>
            <person name="Bu F."/>
            <person name="Rutten L."/>
            <person name="Van Zeijl A."/>
            <person name="Liu W."/>
            <person name="Santuari L."/>
            <person name="Cao Q."/>
            <person name="Sharma T."/>
            <person name="Shen D."/>
            <person name="Roswanjaya Y."/>
            <person name="Wardhani T."/>
            <person name="Kalhor M.S."/>
            <person name="Jansen J."/>
            <person name="Van den Hoogen J."/>
            <person name="Gungor B."/>
            <person name="Hartog M."/>
            <person name="Hontelez J."/>
            <person name="Verver J."/>
            <person name="Yang W.-C."/>
            <person name="Schijlen E."/>
            <person name="Repin R."/>
            <person name="Schilthuizen M."/>
            <person name="Schranz E."/>
            <person name="Heidstra R."/>
            <person name="Miyata K."/>
            <person name="Fedorova E."/>
            <person name="Kohlen W."/>
            <person name="Bisseling T."/>
            <person name="Smit S."/>
            <person name="Geurts R."/>
        </authorList>
    </citation>
    <scope>NUCLEOTIDE SEQUENCE [LARGE SCALE GENOMIC DNA]</scope>
    <source>
        <strain evidence="2">cv. WU1-14</strain>
    </source>
</reference>
<dbReference type="AlphaFoldDB" id="A0A2P5BH98"/>
<name>A0A2P5BH98_PARAD</name>
<sequence length="188" mass="21023">MKETSTTSCVVGGCLDAEKPVKVRIAEIYQWPNADSELLSRKSDILNGQDEKLSSTTNTINTSYLKYYDRERYYASRQNFLRSYKFTEKKETLGTRAKKWLKRKPKTLIKSQINGSSCRGGGPRSSVKGTSSCSIVTIHCEQRLEEYPSWLLLPCDGSKPRHGYDGAGGEEAWAAQRASPSLLAREAA</sequence>